<comment type="caution">
    <text evidence="1">The sequence shown here is derived from an EMBL/GenBank/DDBJ whole genome shotgun (WGS) entry which is preliminary data.</text>
</comment>
<dbReference type="EMBL" id="BARS01044681">
    <property type="protein sequence ID" value="GAG38810.1"/>
    <property type="molecule type" value="Genomic_DNA"/>
</dbReference>
<protein>
    <submittedName>
        <fullName evidence="1">Uncharacterized protein</fullName>
    </submittedName>
</protein>
<proteinExistence type="predicted"/>
<name>X0X6Z7_9ZZZZ</name>
<reference evidence="1" key="1">
    <citation type="journal article" date="2014" name="Front. Microbiol.">
        <title>High frequency of phylogenetically diverse reductive dehalogenase-homologous genes in deep subseafloor sedimentary metagenomes.</title>
        <authorList>
            <person name="Kawai M."/>
            <person name="Futagami T."/>
            <person name="Toyoda A."/>
            <person name="Takaki Y."/>
            <person name="Nishi S."/>
            <person name="Hori S."/>
            <person name="Arai W."/>
            <person name="Tsubouchi T."/>
            <person name="Morono Y."/>
            <person name="Uchiyama I."/>
            <person name="Ito T."/>
            <person name="Fujiyama A."/>
            <person name="Inagaki F."/>
            <person name="Takami H."/>
        </authorList>
    </citation>
    <scope>NUCLEOTIDE SEQUENCE</scope>
    <source>
        <strain evidence="1">Expedition CK06-06</strain>
    </source>
</reference>
<feature type="non-terminal residue" evidence="1">
    <location>
        <position position="1"/>
    </location>
</feature>
<accession>X0X6Z7</accession>
<sequence>LFLIGTLRDSLCDRVVVYASMDKNVVGKPRVEATRERVVVRGATCADDMLYTLQDKIVETIKEFQKISPE</sequence>
<gene>
    <name evidence="1" type="ORF">S01H1_67461</name>
</gene>
<dbReference type="AlphaFoldDB" id="X0X6Z7"/>
<evidence type="ECO:0000313" key="1">
    <source>
        <dbReference type="EMBL" id="GAG38810.1"/>
    </source>
</evidence>
<organism evidence="1">
    <name type="scientific">marine sediment metagenome</name>
    <dbReference type="NCBI Taxonomy" id="412755"/>
    <lineage>
        <taxon>unclassified sequences</taxon>
        <taxon>metagenomes</taxon>
        <taxon>ecological metagenomes</taxon>
    </lineage>
</organism>